<dbReference type="EMBL" id="JAPDRP010000009">
    <property type="protein sequence ID" value="KAJ9644704.1"/>
    <property type="molecule type" value="Genomic_DNA"/>
</dbReference>
<proteinExistence type="predicted"/>
<accession>A0ACC2ZB13</accession>
<comment type="caution">
    <text evidence="1">The sequence shown here is derived from an EMBL/GenBank/DDBJ whole genome shotgun (WGS) entry which is preliminary data.</text>
</comment>
<sequence>MATQDAIGIPFSLAHEQQGFRLIELPSELLDILAGPEPPVWVMPTISSRDAELLLNLVSLSIKSAEVPSSLDGSPAKPAHAVLCTPTKTYQLRHVQTSNSVLITQPFEHYPNGKEELRVPGISAIAACTATLELHLTTDSAVPYLKQALPIWHPTEAEVITPPSSQTTRSKHAIFDDIPLSPGECDAAWTHLCAFSHNGASFRPSARVRLQLWQALVSAAHAESIDLGSQFLMADLWKAIADEGYPQGLVEAVLRRLGPEEQDIASGWACIDASRCIAWVGTTMLEVQAELGTEVLTAQFLDAWRDSLPEAWRGGAELGAIQVGSSSSLSVIVEALTGAKDVYVLLGATNITLKPELAGEPNASKADAGSKLAAGERKWHERFKKGRR</sequence>
<dbReference type="Proteomes" id="UP001172680">
    <property type="component" value="Unassembled WGS sequence"/>
</dbReference>
<protein>
    <submittedName>
        <fullName evidence="1">Uncharacterized protein</fullName>
    </submittedName>
</protein>
<keyword evidence="2" id="KW-1185">Reference proteome</keyword>
<evidence type="ECO:0000313" key="2">
    <source>
        <dbReference type="Proteomes" id="UP001172680"/>
    </source>
</evidence>
<reference evidence="1" key="1">
    <citation type="submission" date="2022-10" db="EMBL/GenBank/DDBJ databases">
        <title>Culturing micro-colonial fungi from biological soil crusts in the Mojave desert and describing Neophaeococcomyces mojavensis, and introducing the new genera and species Taxawa tesnikishii.</title>
        <authorList>
            <person name="Kurbessoian T."/>
            <person name="Stajich J.E."/>
        </authorList>
    </citation>
    <scope>NUCLEOTIDE SEQUENCE</scope>
    <source>
        <strain evidence="1">JES_115</strain>
    </source>
</reference>
<gene>
    <name evidence="1" type="ORF">H2199_003667</name>
</gene>
<evidence type="ECO:0000313" key="1">
    <source>
        <dbReference type="EMBL" id="KAJ9644704.1"/>
    </source>
</evidence>
<organism evidence="1 2">
    <name type="scientific">Coniosporium tulheliwenetii</name>
    <dbReference type="NCBI Taxonomy" id="3383036"/>
    <lineage>
        <taxon>Eukaryota</taxon>
        <taxon>Fungi</taxon>
        <taxon>Dikarya</taxon>
        <taxon>Ascomycota</taxon>
        <taxon>Pezizomycotina</taxon>
        <taxon>Dothideomycetes</taxon>
        <taxon>Dothideomycetes incertae sedis</taxon>
        <taxon>Coniosporium</taxon>
    </lineage>
</organism>
<name>A0ACC2ZB13_9PEZI</name>